<dbReference type="SUPFAM" id="SSF53474">
    <property type="entry name" value="alpha/beta-Hydrolases"/>
    <property type="match status" value="1"/>
</dbReference>
<dbReference type="AlphaFoldDB" id="A0A562T507"/>
<evidence type="ECO:0000313" key="3">
    <source>
        <dbReference type="Proteomes" id="UP000316778"/>
    </source>
</evidence>
<keyword evidence="2" id="KW-0378">Hydrolase</keyword>
<dbReference type="Pfam" id="PF12697">
    <property type="entry name" value="Abhydrolase_6"/>
    <property type="match status" value="1"/>
</dbReference>
<dbReference type="Gene3D" id="3.40.50.1820">
    <property type="entry name" value="alpha/beta hydrolase"/>
    <property type="match status" value="1"/>
</dbReference>
<feature type="domain" description="AB hydrolase-1" evidence="1">
    <location>
        <begin position="86"/>
        <end position="210"/>
    </location>
</feature>
<name>A0A562T507_CHIJA</name>
<dbReference type="OrthoDB" id="9785847at2"/>
<evidence type="ECO:0000259" key="1">
    <source>
        <dbReference type="Pfam" id="PF12697"/>
    </source>
</evidence>
<comment type="caution">
    <text evidence="2">The sequence shown here is derived from an EMBL/GenBank/DDBJ whole genome shotgun (WGS) entry which is preliminary data.</text>
</comment>
<protein>
    <submittedName>
        <fullName evidence="2">Alpha/beta hydrolase family protein</fullName>
    </submittedName>
</protein>
<sequence length="289" mass="32763">MQQQVLPFSLRMSAFALSRLGRPFPGLTARVIYSMYSTPPKRKLRSTQLAVRDTALVEKASVSRYPFDERPLRLMLYRWGSSGKKVLLLHGWGGSPFDFKQMIHALVAAGYEVITFDAPAHGASQGKQTNLVQWMHVLEQLLERSGEVHGVIGHSMGGLNAALTLVHKPVQVPRLVMVSAAVSAPVVFNETFQMFRIPPQVMPRLRQLISERLQSDLLQLDLFRHIDRIKAGRILVAYDENDHLVKQEQIDTFLQQYPSIQSLKIKGEGHFRIMRNEAVISRVLAFLEQ</sequence>
<dbReference type="EMBL" id="VLLG01000003">
    <property type="protein sequence ID" value="TWI88615.1"/>
    <property type="molecule type" value="Genomic_DNA"/>
</dbReference>
<evidence type="ECO:0000313" key="2">
    <source>
        <dbReference type="EMBL" id="TWI88615.1"/>
    </source>
</evidence>
<dbReference type="PANTHER" id="PTHR43194:SF2">
    <property type="entry name" value="PEROXISOMAL MEMBRANE PROTEIN LPX1"/>
    <property type="match status" value="1"/>
</dbReference>
<dbReference type="GO" id="GO:0016787">
    <property type="term" value="F:hydrolase activity"/>
    <property type="evidence" value="ECO:0007669"/>
    <property type="project" value="UniProtKB-KW"/>
</dbReference>
<dbReference type="RefSeq" id="WP_145714237.1">
    <property type="nucleotide sequence ID" value="NZ_BAAAFY010000001.1"/>
</dbReference>
<gene>
    <name evidence="2" type="ORF">LX66_2701</name>
</gene>
<dbReference type="InterPro" id="IPR029058">
    <property type="entry name" value="AB_hydrolase_fold"/>
</dbReference>
<dbReference type="InterPro" id="IPR000073">
    <property type="entry name" value="AB_hydrolase_1"/>
</dbReference>
<keyword evidence="3" id="KW-1185">Reference proteome</keyword>
<dbReference type="Proteomes" id="UP000316778">
    <property type="component" value="Unassembled WGS sequence"/>
</dbReference>
<organism evidence="2 3">
    <name type="scientific">Chitinophaga japonensis</name>
    <name type="common">Flexibacter japonensis</name>
    <dbReference type="NCBI Taxonomy" id="104662"/>
    <lineage>
        <taxon>Bacteria</taxon>
        <taxon>Pseudomonadati</taxon>
        <taxon>Bacteroidota</taxon>
        <taxon>Chitinophagia</taxon>
        <taxon>Chitinophagales</taxon>
        <taxon>Chitinophagaceae</taxon>
        <taxon>Chitinophaga</taxon>
    </lineage>
</organism>
<dbReference type="InterPro" id="IPR050228">
    <property type="entry name" value="Carboxylesterase_BioH"/>
</dbReference>
<dbReference type="PANTHER" id="PTHR43194">
    <property type="entry name" value="HYDROLASE ALPHA/BETA FOLD FAMILY"/>
    <property type="match status" value="1"/>
</dbReference>
<proteinExistence type="predicted"/>
<accession>A0A562T507</accession>
<reference evidence="2 3" key="1">
    <citation type="journal article" date="2013" name="Stand. Genomic Sci.">
        <title>Genomic Encyclopedia of Type Strains, Phase I: The one thousand microbial genomes (KMG-I) project.</title>
        <authorList>
            <person name="Kyrpides N.C."/>
            <person name="Woyke T."/>
            <person name="Eisen J.A."/>
            <person name="Garrity G."/>
            <person name="Lilburn T.G."/>
            <person name="Beck B.J."/>
            <person name="Whitman W.B."/>
            <person name="Hugenholtz P."/>
            <person name="Klenk H.P."/>
        </authorList>
    </citation>
    <scope>NUCLEOTIDE SEQUENCE [LARGE SCALE GENOMIC DNA]</scope>
    <source>
        <strain evidence="2 3">DSM 13484</strain>
    </source>
</reference>